<comment type="function">
    <text evidence="1">May play a role in DNA repair. It seems to be involved in an RecBC-independent recombinational process of DNA repair. It may act with RecF and RecO.</text>
</comment>
<dbReference type="Proteomes" id="UP000501237">
    <property type="component" value="Chromosome"/>
</dbReference>
<dbReference type="SUPFAM" id="SSF111304">
    <property type="entry name" value="Recombination protein RecR"/>
    <property type="match status" value="1"/>
</dbReference>
<dbReference type="GO" id="GO:0006310">
    <property type="term" value="P:DNA recombination"/>
    <property type="evidence" value="ECO:0007669"/>
    <property type="project" value="UniProtKB-UniRule"/>
</dbReference>
<dbReference type="Pfam" id="PF21176">
    <property type="entry name" value="RecR_HhH"/>
    <property type="match status" value="1"/>
</dbReference>
<dbReference type="SMART" id="SM00493">
    <property type="entry name" value="TOPRIM"/>
    <property type="match status" value="1"/>
</dbReference>
<dbReference type="GO" id="GO:0006281">
    <property type="term" value="P:DNA repair"/>
    <property type="evidence" value="ECO:0007669"/>
    <property type="project" value="UniProtKB-UniRule"/>
</dbReference>
<evidence type="ECO:0000256" key="1">
    <source>
        <dbReference type="HAMAP-Rule" id="MF_00017"/>
    </source>
</evidence>
<dbReference type="InterPro" id="IPR023627">
    <property type="entry name" value="Rcmb_RecR"/>
</dbReference>
<keyword evidence="1" id="KW-0234">DNA repair</keyword>
<proteinExistence type="inferred from homology"/>
<dbReference type="CDD" id="cd01025">
    <property type="entry name" value="TOPRIM_recR"/>
    <property type="match status" value="1"/>
</dbReference>
<dbReference type="Gene3D" id="6.10.250.240">
    <property type="match status" value="1"/>
</dbReference>
<keyword evidence="1" id="KW-0479">Metal-binding</keyword>
<keyword evidence="1" id="KW-0862">Zinc</keyword>
<protein>
    <recommendedName>
        <fullName evidence="1">Recombination protein RecR</fullName>
    </recommendedName>
</protein>
<dbReference type="RefSeq" id="WP_044412784.1">
    <property type="nucleotide sequence ID" value="NZ_AP022642.1"/>
</dbReference>
<dbReference type="InterPro" id="IPR006171">
    <property type="entry name" value="TOPRIM_dom"/>
</dbReference>
<dbReference type="GO" id="GO:0003677">
    <property type="term" value="F:DNA binding"/>
    <property type="evidence" value="ECO:0007669"/>
    <property type="project" value="UniProtKB-UniRule"/>
</dbReference>
<evidence type="ECO:0000313" key="2">
    <source>
        <dbReference type="EMBL" id="BCA28027.1"/>
    </source>
</evidence>
<dbReference type="Pfam" id="PF02132">
    <property type="entry name" value="RecR_ZnF"/>
    <property type="match status" value="1"/>
</dbReference>
<evidence type="ECO:0000313" key="3">
    <source>
        <dbReference type="Proteomes" id="UP000501237"/>
    </source>
</evidence>
<keyword evidence="1" id="KW-0227">DNA damage</keyword>
<sequence length="199" mass="21180">MSFSPLIRQLIDALRILPGVGQKTAQRMALQLLERDRSGGLRLAQALTAAMEGVGHCKQCRTLSEDDLCPQCADPRRDDSLLCVVEGPLDVFAVEQTGYRGRFFVLKGHLSPLDGLGPEAIGIPELMERIEAGAFSEVILATNPTVEGEATAHYIAQLLAPKGLVASRIAHGVPLGGELELVDGGTLTHALAGRRPIGL</sequence>
<feature type="zinc finger region" description="C4-type" evidence="1">
    <location>
        <begin position="57"/>
        <end position="72"/>
    </location>
</feature>
<dbReference type="AlphaFoldDB" id="A0A1I0SW02"/>
<keyword evidence="1" id="KW-0863">Zinc-finger</keyword>
<dbReference type="InterPro" id="IPR034137">
    <property type="entry name" value="TOPRIM_RecR"/>
</dbReference>
<dbReference type="Gene3D" id="3.40.1360.10">
    <property type="match status" value="1"/>
</dbReference>
<dbReference type="PANTHER" id="PTHR30446">
    <property type="entry name" value="RECOMBINATION PROTEIN RECR"/>
    <property type="match status" value="1"/>
</dbReference>
<keyword evidence="1" id="KW-0233">DNA recombination</keyword>
<dbReference type="KEGG" id="poj:PtoMrB4_20040"/>
<gene>
    <name evidence="1 2" type="primary">recR</name>
    <name evidence="2" type="ORF">PtoMrB4_20040</name>
</gene>
<dbReference type="STRING" id="319939.SAMN05216263_10267"/>
<dbReference type="PROSITE" id="PS01300">
    <property type="entry name" value="RECR"/>
    <property type="match status" value="1"/>
</dbReference>
<reference evidence="2 3" key="1">
    <citation type="journal article" date="2020" name="Microbiol. Resour. Announc.">
        <title>Complete genome sequence of Pseudomonas otitidis strain MrB4, isolated from Lake Biwa in Japan.</title>
        <authorList>
            <person name="Miyazaki K."/>
            <person name="Hase E."/>
            <person name="Maruya T."/>
        </authorList>
    </citation>
    <scope>NUCLEOTIDE SEQUENCE [LARGE SCALE GENOMIC DNA]</scope>
    <source>
        <strain evidence="2 3">MrB4</strain>
    </source>
</reference>
<dbReference type="Gene3D" id="1.10.8.420">
    <property type="entry name" value="RecR Domain 1"/>
    <property type="match status" value="1"/>
</dbReference>
<dbReference type="PANTHER" id="PTHR30446:SF0">
    <property type="entry name" value="RECOMBINATION PROTEIN RECR"/>
    <property type="match status" value="1"/>
</dbReference>
<dbReference type="InterPro" id="IPR015967">
    <property type="entry name" value="Rcmb_RecR_Znf"/>
</dbReference>
<accession>A0A1I0SW02</accession>
<comment type="similarity">
    <text evidence="1">Belongs to the RecR family.</text>
</comment>
<dbReference type="GeneID" id="57397227"/>
<dbReference type="Pfam" id="PF13662">
    <property type="entry name" value="Toprim_4"/>
    <property type="match status" value="1"/>
</dbReference>
<dbReference type="GO" id="GO:0008270">
    <property type="term" value="F:zinc ion binding"/>
    <property type="evidence" value="ECO:0007669"/>
    <property type="project" value="UniProtKB-KW"/>
</dbReference>
<name>A0A1I0SW02_9GAMM</name>
<dbReference type="InterPro" id="IPR000093">
    <property type="entry name" value="DNA_Rcmb_RecR"/>
</dbReference>
<organism evidence="2 3">
    <name type="scientific">Metapseudomonas otitidis</name>
    <dbReference type="NCBI Taxonomy" id="319939"/>
    <lineage>
        <taxon>Bacteria</taxon>
        <taxon>Pseudomonadati</taxon>
        <taxon>Pseudomonadota</taxon>
        <taxon>Gammaproteobacteria</taxon>
        <taxon>Pseudomonadales</taxon>
        <taxon>Pseudomonadaceae</taxon>
        <taxon>Metapseudomonas</taxon>
    </lineage>
</organism>
<dbReference type="PROSITE" id="PS50880">
    <property type="entry name" value="TOPRIM"/>
    <property type="match status" value="1"/>
</dbReference>
<dbReference type="NCBIfam" id="TIGR00615">
    <property type="entry name" value="recR"/>
    <property type="match status" value="1"/>
</dbReference>
<dbReference type="Pfam" id="PF21175">
    <property type="entry name" value="RecR_C"/>
    <property type="match status" value="1"/>
</dbReference>
<dbReference type="HAMAP" id="MF_00017">
    <property type="entry name" value="RecR"/>
    <property type="match status" value="1"/>
</dbReference>
<dbReference type="EMBL" id="AP022642">
    <property type="protein sequence ID" value="BCA28027.1"/>
    <property type="molecule type" value="Genomic_DNA"/>
</dbReference>